<keyword evidence="9" id="KW-0131">Cell cycle</keyword>
<dbReference type="PRINTS" id="PR02087">
    <property type="entry name" value="HAUSAUGMINL1"/>
</dbReference>
<gene>
    <name evidence="11" type="ORF">KSP40_PGU003081</name>
</gene>
<evidence type="ECO:0000256" key="7">
    <source>
        <dbReference type="ARBA" id="ARBA00023054"/>
    </source>
</evidence>
<evidence type="ECO:0008006" key="13">
    <source>
        <dbReference type="Google" id="ProtNLM"/>
    </source>
</evidence>
<evidence type="ECO:0000256" key="10">
    <source>
        <dbReference type="SAM" id="MobiDB-lite"/>
    </source>
</evidence>
<reference evidence="11 12" key="1">
    <citation type="journal article" date="2022" name="Nat. Plants">
        <title>Genomes of leafy and leafless Platanthera orchids illuminate the evolution of mycoheterotrophy.</title>
        <authorList>
            <person name="Li M.H."/>
            <person name="Liu K.W."/>
            <person name="Li Z."/>
            <person name="Lu H.C."/>
            <person name="Ye Q.L."/>
            <person name="Zhang D."/>
            <person name="Wang J.Y."/>
            <person name="Li Y.F."/>
            <person name="Zhong Z.M."/>
            <person name="Liu X."/>
            <person name="Yu X."/>
            <person name="Liu D.K."/>
            <person name="Tu X.D."/>
            <person name="Liu B."/>
            <person name="Hao Y."/>
            <person name="Liao X.Y."/>
            <person name="Jiang Y.T."/>
            <person name="Sun W.H."/>
            <person name="Chen J."/>
            <person name="Chen Y.Q."/>
            <person name="Ai Y."/>
            <person name="Zhai J.W."/>
            <person name="Wu S.S."/>
            <person name="Zhou Z."/>
            <person name="Hsiao Y.Y."/>
            <person name="Wu W.L."/>
            <person name="Chen Y.Y."/>
            <person name="Lin Y.F."/>
            <person name="Hsu J.L."/>
            <person name="Li C.Y."/>
            <person name="Wang Z.W."/>
            <person name="Zhao X."/>
            <person name="Zhong W.Y."/>
            <person name="Ma X.K."/>
            <person name="Ma L."/>
            <person name="Huang J."/>
            <person name="Chen G.Z."/>
            <person name="Huang M.Z."/>
            <person name="Huang L."/>
            <person name="Peng D.H."/>
            <person name="Luo Y.B."/>
            <person name="Zou S.Q."/>
            <person name="Chen S.P."/>
            <person name="Lan S."/>
            <person name="Tsai W.C."/>
            <person name="Van de Peer Y."/>
            <person name="Liu Z.J."/>
        </authorList>
    </citation>
    <scope>NUCLEOTIDE SEQUENCE [LARGE SCALE GENOMIC DNA]</scope>
    <source>
        <strain evidence="11">Lor288</strain>
    </source>
</reference>
<feature type="region of interest" description="Disordered" evidence="10">
    <location>
        <begin position="1"/>
        <end position="25"/>
    </location>
</feature>
<evidence type="ECO:0000313" key="11">
    <source>
        <dbReference type="EMBL" id="KAK8950623.1"/>
    </source>
</evidence>
<keyword evidence="5" id="KW-0493">Microtubule</keyword>
<comment type="subcellular location">
    <subcellularLocation>
        <location evidence="1">Cytoplasm</location>
        <location evidence="1">Cytoskeleton</location>
        <location evidence="1">Spindle</location>
    </subcellularLocation>
</comment>
<organism evidence="11 12">
    <name type="scientific">Platanthera guangdongensis</name>
    <dbReference type="NCBI Taxonomy" id="2320717"/>
    <lineage>
        <taxon>Eukaryota</taxon>
        <taxon>Viridiplantae</taxon>
        <taxon>Streptophyta</taxon>
        <taxon>Embryophyta</taxon>
        <taxon>Tracheophyta</taxon>
        <taxon>Spermatophyta</taxon>
        <taxon>Magnoliopsida</taxon>
        <taxon>Liliopsida</taxon>
        <taxon>Asparagales</taxon>
        <taxon>Orchidaceae</taxon>
        <taxon>Orchidoideae</taxon>
        <taxon>Orchideae</taxon>
        <taxon>Orchidinae</taxon>
        <taxon>Platanthera</taxon>
    </lineage>
</organism>
<evidence type="ECO:0000313" key="12">
    <source>
        <dbReference type="Proteomes" id="UP001412067"/>
    </source>
</evidence>
<name>A0ABR2LVN2_9ASPA</name>
<proteinExistence type="inferred from homology"/>
<evidence type="ECO:0000256" key="2">
    <source>
        <dbReference type="ARBA" id="ARBA00005479"/>
    </source>
</evidence>
<keyword evidence="6" id="KW-0498">Mitosis</keyword>
<evidence type="ECO:0000256" key="1">
    <source>
        <dbReference type="ARBA" id="ARBA00004186"/>
    </source>
</evidence>
<evidence type="ECO:0000256" key="8">
    <source>
        <dbReference type="ARBA" id="ARBA00023212"/>
    </source>
</evidence>
<evidence type="ECO:0000256" key="6">
    <source>
        <dbReference type="ARBA" id="ARBA00022776"/>
    </source>
</evidence>
<dbReference type="InterPro" id="IPR026243">
    <property type="entry name" value="HAUS1"/>
</dbReference>
<comment type="similarity">
    <text evidence="2">Belongs to the HAUS1 family.</text>
</comment>
<keyword evidence="4" id="KW-0132">Cell division</keyword>
<sequence>MEKMGDLLSPLDSPSMPGDRKPPTSDAVRIAEVRAWLASQFEAAGRDVPEFEYTPRSVAQLHSIATLSHTRSHSALIVAADLRLKAAEYRAQAARIREILDSAGLSQERLTPDGISSVQIIASVANLLNIRDTESSSFVVAMGDLSLRKEDVDEKRAKVQKDSKALLGYTRKAIAKLNDLRKTFIKFHNEIDVYEAQIEHWKRNMAIMSSKENQYQLQFGNHKIQREMTLHDRHDDDSRKEKGKEKLAAMLRSAGYTSEINHGVLMEMAEHKKDMEKKTKPILDTLRSYQDLPPDKALAALAIEEKKRQYAVAEKYLEEVLHSALTAPE</sequence>
<dbReference type="EMBL" id="JBBWWR010000015">
    <property type="protein sequence ID" value="KAK8950623.1"/>
    <property type="molecule type" value="Genomic_DNA"/>
</dbReference>
<keyword evidence="3" id="KW-0963">Cytoplasm</keyword>
<accession>A0ABR2LVN2</accession>
<dbReference type="Pfam" id="PF25762">
    <property type="entry name" value="HAUS1"/>
    <property type="match status" value="1"/>
</dbReference>
<keyword evidence="7" id="KW-0175">Coiled coil</keyword>
<keyword evidence="8" id="KW-0206">Cytoskeleton</keyword>
<protein>
    <recommendedName>
        <fullName evidence="13">HAUS augmin-like complex subunit 1</fullName>
    </recommendedName>
</protein>
<evidence type="ECO:0000256" key="5">
    <source>
        <dbReference type="ARBA" id="ARBA00022701"/>
    </source>
</evidence>
<dbReference type="Proteomes" id="UP001412067">
    <property type="component" value="Unassembled WGS sequence"/>
</dbReference>
<keyword evidence="12" id="KW-1185">Reference proteome</keyword>
<dbReference type="PANTHER" id="PTHR31570:SF1">
    <property type="entry name" value="HAUS AUGMIN-LIKE COMPLEX SUBUNIT 1"/>
    <property type="match status" value="1"/>
</dbReference>
<dbReference type="PANTHER" id="PTHR31570">
    <property type="entry name" value="HAUS AUGMIN-LIKE COMPLEX SUBUNIT 1"/>
    <property type="match status" value="1"/>
</dbReference>
<evidence type="ECO:0000256" key="4">
    <source>
        <dbReference type="ARBA" id="ARBA00022618"/>
    </source>
</evidence>
<evidence type="ECO:0000256" key="9">
    <source>
        <dbReference type="ARBA" id="ARBA00023306"/>
    </source>
</evidence>
<evidence type="ECO:0000256" key="3">
    <source>
        <dbReference type="ARBA" id="ARBA00022490"/>
    </source>
</evidence>
<comment type="caution">
    <text evidence="11">The sequence shown here is derived from an EMBL/GenBank/DDBJ whole genome shotgun (WGS) entry which is preliminary data.</text>
</comment>